<evidence type="ECO:0000256" key="5">
    <source>
        <dbReference type="ARBA" id="ARBA00023136"/>
    </source>
</evidence>
<evidence type="ECO:0000256" key="3">
    <source>
        <dbReference type="ARBA" id="ARBA00022692"/>
    </source>
</evidence>
<evidence type="ECO:0000256" key="1">
    <source>
        <dbReference type="ARBA" id="ARBA00004651"/>
    </source>
</evidence>
<evidence type="ECO:0000259" key="8">
    <source>
        <dbReference type="Pfam" id="PF03176"/>
    </source>
</evidence>
<name>A0A7K3RCL2_STRAQ</name>
<feature type="transmembrane region" description="Helical" evidence="7">
    <location>
        <begin position="229"/>
        <end position="248"/>
    </location>
</feature>
<dbReference type="GO" id="GO:0005886">
    <property type="term" value="C:plasma membrane"/>
    <property type="evidence" value="ECO:0007669"/>
    <property type="project" value="UniProtKB-SubCell"/>
</dbReference>
<keyword evidence="4 7" id="KW-1133">Transmembrane helix</keyword>
<feature type="compositionally biased region" description="Polar residues" evidence="6">
    <location>
        <begin position="502"/>
        <end position="521"/>
    </location>
</feature>
<feature type="transmembrane region" description="Helical" evidence="7">
    <location>
        <begin position="377"/>
        <end position="400"/>
    </location>
</feature>
<comment type="caution">
    <text evidence="9">The sequence shown here is derived from an EMBL/GenBank/DDBJ whole genome shotgun (WGS) entry which is preliminary data.</text>
</comment>
<sequence length="791" mass="83763">MRHLPARMARWSARHAGRAIAGWFAFVVLCLVAGISLGTNEATTEDFWVGEAGRAEATATEGGLERSPTERIMIRARSGELDMAAAGAAARDVTERMRGLPEVESVAAPVRSKDGEVLLVSVVLDGPELEGKENVVPLLEQTAAVGADHPDLVVEETGSPAISKGVNDQRDEDLALSERISLPVTLITLLIVFGSVIMAGVPLLLALSSIAAAIGLSMVASHVMPDAGVGTNLILLIGLAVGVDYTLFYLKREREERARAGGRLSPEALVELAAATAGRAIVISGLAVIVSTATLYLATDVIFSSLATGTILVVAVAVASSLTVLPALLVVIGRRADRLAPRRAARRARRGKPARSGKPETGRVFGALLRPARTRPALTLCLSVLVMLGLTVPALGLKLIDPGKDTFSRDIPAMRVYDRLTASFPELFVTHEVVTRSTPEQAAQVRQALEDLGRRAQADPLFARAPKKAESAEDAMGASGESAEDAMGAEDAKSAQGAQGPENRTNPQNQENSTDPRTTALSEPRVRTSADGRISVLELPVSHPAPSAEAIESLSRLRQDHIPATVGRLSGVETAVSGDVARGRDYVSHESDKLPLVLGFLLLMTFLMTVWAFRSVVLGAIGVVLNLLSAGASLGLLVLVFQRTWAEGLLAFDSLGAIASRVPLFLVVILFGLSMDYQVFVVSRIQEARQNGMPAREAVLEGINQSAKVVTSAAIVMVTVFGAFVALHLTEMKQMGFCLAVAVLLDAVVIRLMVLPSVLLLLGERAWWPARRPRRTVRAQEPAAGASAEVG</sequence>
<dbReference type="PANTHER" id="PTHR33406:SF13">
    <property type="entry name" value="MEMBRANE PROTEIN YDFJ"/>
    <property type="match status" value="1"/>
</dbReference>
<dbReference type="EMBL" id="JAAGMS010000196">
    <property type="protein sequence ID" value="NEB99785.1"/>
    <property type="molecule type" value="Genomic_DNA"/>
</dbReference>
<feature type="domain" description="Membrane transport protein MMPL" evidence="8">
    <location>
        <begin position="410"/>
        <end position="776"/>
    </location>
</feature>
<keyword evidence="3 7" id="KW-0812">Transmembrane</keyword>
<dbReference type="AlphaFoldDB" id="A0A7K3RCL2"/>
<comment type="subcellular location">
    <subcellularLocation>
        <location evidence="1">Cell membrane</location>
        <topology evidence="1">Multi-pass membrane protein</topology>
    </subcellularLocation>
</comment>
<accession>A0A7K3RCL2</accession>
<feature type="region of interest" description="Disordered" evidence="6">
    <location>
        <begin position="458"/>
        <end position="529"/>
    </location>
</feature>
<evidence type="ECO:0000256" key="6">
    <source>
        <dbReference type="SAM" id="MobiDB-lite"/>
    </source>
</evidence>
<feature type="transmembrane region" description="Helical" evidence="7">
    <location>
        <begin position="620"/>
        <end position="642"/>
    </location>
</feature>
<dbReference type="RefSeq" id="WP_164269715.1">
    <property type="nucleotide sequence ID" value="NZ_JAAGMS010000196.1"/>
</dbReference>
<dbReference type="Pfam" id="PF03176">
    <property type="entry name" value="MMPL"/>
    <property type="match status" value="2"/>
</dbReference>
<evidence type="ECO:0000256" key="4">
    <source>
        <dbReference type="ARBA" id="ARBA00022989"/>
    </source>
</evidence>
<feature type="transmembrane region" description="Helical" evidence="7">
    <location>
        <begin position="310"/>
        <end position="333"/>
    </location>
</feature>
<dbReference type="Gene3D" id="1.20.1640.10">
    <property type="entry name" value="Multidrug efflux transporter AcrB transmembrane domain"/>
    <property type="match status" value="2"/>
</dbReference>
<dbReference type="InterPro" id="IPR004869">
    <property type="entry name" value="MMPL_dom"/>
</dbReference>
<evidence type="ECO:0000313" key="10">
    <source>
        <dbReference type="Proteomes" id="UP000470951"/>
    </source>
</evidence>
<evidence type="ECO:0000313" key="9">
    <source>
        <dbReference type="EMBL" id="NEB99785.1"/>
    </source>
</evidence>
<gene>
    <name evidence="9" type="ORF">G3I58_17635</name>
</gene>
<dbReference type="InterPro" id="IPR050545">
    <property type="entry name" value="Mycobact_MmpL"/>
</dbReference>
<evidence type="ECO:0000256" key="2">
    <source>
        <dbReference type="ARBA" id="ARBA00022475"/>
    </source>
</evidence>
<protein>
    <submittedName>
        <fullName evidence="9">MMPL family transporter</fullName>
    </submittedName>
</protein>
<keyword evidence="2" id="KW-1003">Cell membrane</keyword>
<evidence type="ECO:0000256" key="7">
    <source>
        <dbReference type="SAM" id="Phobius"/>
    </source>
</evidence>
<feature type="transmembrane region" description="Helical" evidence="7">
    <location>
        <begin position="662"/>
        <end position="685"/>
    </location>
</feature>
<dbReference type="Proteomes" id="UP000470951">
    <property type="component" value="Unassembled WGS sequence"/>
</dbReference>
<reference evidence="9 10" key="1">
    <citation type="submission" date="2020-01" db="EMBL/GenBank/DDBJ databases">
        <title>Insect and environment-associated Actinomycetes.</title>
        <authorList>
            <person name="Currrie C."/>
            <person name="Chevrette M."/>
            <person name="Carlson C."/>
            <person name="Stubbendieck R."/>
            <person name="Wendt-Pienkowski E."/>
        </authorList>
    </citation>
    <scope>NUCLEOTIDE SEQUENCE [LARGE SCALE GENOMIC DNA]</scope>
    <source>
        <strain evidence="9 10">SID7903</strain>
    </source>
</reference>
<feature type="transmembrane region" description="Helical" evidence="7">
    <location>
        <begin position="594"/>
        <end position="613"/>
    </location>
</feature>
<dbReference type="PANTHER" id="PTHR33406">
    <property type="entry name" value="MEMBRANE PROTEIN MJ1562-RELATED"/>
    <property type="match status" value="1"/>
</dbReference>
<organism evidence="9 10">
    <name type="scientific">Streptomyces anulatus</name>
    <name type="common">Streptomyces chrysomallus</name>
    <dbReference type="NCBI Taxonomy" id="1892"/>
    <lineage>
        <taxon>Bacteria</taxon>
        <taxon>Bacillati</taxon>
        <taxon>Actinomycetota</taxon>
        <taxon>Actinomycetes</taxon>
        <taxon>Kitasatosporales</taxon>
        <taxon>Streptomycetaceae</taxon>
        <taxon>Streptomyces</taxon>
    </lineage>
</organism>
<keyword evidence="5 7" id="KW-0472">Membrane</keyword>
<feature type="transmembrane region" description="Helical" evidence="7">
    <location>
        <begin position="269"/>
        <end position="298"/>
    </location>
</feature>
<feature type="domain" description="Membrane transport protein MMPL" evidence="8">
    <location>
        <begin position="66"/>
        <end position="347"/>
    </location>
</feature>
<feature type="transmembrane region" description="Helical" evidence="7">
    <location>
        <begin position="706"/>
        <end position="727"/>
    </location>
</feature>
<dbReference type="SUPFAM" id="SSF82866">
    <property type="entry name" value="Multidrug efflux transporter AcrB transmembrane domain"/>
    <property type="match status" value="2"/>
</dbReference>
<proteinExistence type="predicted"/>
<feature type="transmembrane region" description="Helical" evidence="7">
    <location>
        <begin position="20"/>
        <end position="39"/>
    </location>
</feature>
<feature type="transmembrane region" description="Helical" evidence="7">
    <location>
        <begin position="739"/>
        <end position="762"/>
    </location>
</feature>